<sequence>IKDRYINSEDELPENWFEPSKLQDDFNRQEVVESLLGANKRLGEKRVYEIENDKILDDTVDDTMDNIMDNKLNNQLSERMNERSSIGVTEKEKYSDKHNLIELSENEAVGESSLEDEAVSESLPKIKSLEEIFLKIKLLVEGYFKIKPVPSTKISLRY</sequence>
<protein>
    <submittedName>
        <fullName evidence="1">28296_t:CDS:1</fullName>
    </submittedName>
</protein>
<keyword evidence="2" id="KW-1185">Reference proteome</keyword>
<proteinExistence type="predicted"/>
<gene>
    <name evidence="1" type="ORF">RPERSI_LOCUS7446</name>
</gene>
<evidence type="ECO:0000313" key="2">
    <source>
        <dbReference type="Proteomes" id="UP000789920"/>
    </source>
</evidence>
<dbReference type="EMBL" id="CAJVQC010012610">
    <property type="protein sequence ID" value="CAG8640092.1"/>
    <property type="molecule type" value="Genomic_DNA"/>
</dbReference>
<reference evidence="1" key="1">
    <citation type="submission" date="2021-06" db="EMBL/GenBank/DDBJ databases">
        <authorList>
            <person name="Kallberg Y."/>
            <person name="Tangrot J."/>
            <person name="Rosling A."/>
        </authorList>
    </citation>
    <scope>NUCLEOTIDE SEQUENCE</scope>
    <source>
        <strain evidence="1">MA461A</strain>
    </source>
</reference>
<comment type="caution">
    <text evidence="1">The sequence shown here is derived from an EMBL/GenBank/DDBJ whole genome shotgun (WGS) entry which is preliminary data.</text>
</comment>
<feature type="non-terminal residue" evidence="1">
    <location>
        <position position="1"/>
    </location>
</feature>
<organism evidence="1 2">
    <name type="scientific">Racocetra persica</name>
    <dbReference type="NCBI Taxonomy" id="160502"/>
    <lineage>
        <taxon>Eukaryota</taxon>
        <taxon>Fungi</taxon>
        <taxon>Fungi incertae sedis</taxon>
        <taxon>Mucoromycota</taxon>
        <taxon>Glomeromycotina</taxon>
        <taxon>Glomeromycetes</taxon>
        <taxon>Diversisporales</taxon>
        <taxon>Gigasporaceae</taxon>
        <taxon>Racocetra</taxon>
    </lineage>
</organism>
<accession>A0ACA9N8R7</accession>
<name>A0ACA9N8R7_9GLOM</name>
<dbReference type="Proteomes" id="UP000789920">
    <property type="component" value="Unassembled WGS sequence"/>
</dbReference>
<evidence type="ECO:0000313" key="1">
    <source>
        <dbReference type="EMBL" id="CAG8640092.1"/>
    </source>
</evidence>